<reference evidence="2 3" key="1">
    <citation type="journal article" date="2021" name="Sci. Rep.">
        <title>Genome sequencing of the multicellular alga Astrephomene provides insights into convergent evolution of germ-soma differentiation.</title>
        <authorList>
            <person name="Yamashita S."/>
            <person name="Yamamoto K."/>
            <person name="Matsuzaki R."/>
            <person name="Suzuki S."/>
            <person name="Yamaguchi H."/>
            <person name="Hirooka S."/>
            <person name="Minakuchi Y."/>
            <person name="Miyagishima S."/>
            <person name="Kawachi M."/>
            <person name="Toyoda A."/>
            <person name="Nozaki H."/>
        </authorList>
    </citation>
    <scope>NUCLEOTIDE SEQUENCE [LARGE SCALE GENOMIC DNA]</scope>
    <source>
        <strain evidence="2 3">NIES-4017</strain>
    </source>
</reference>
<feature type="compositionally biased region" description="Low complexity" evidence="1">
    <location>
        <begin position="220"/>
        <end position="230"/>
    </location>
</feature>
<feature type="compositionally biased region" description="Pro residues" evidence="1">
    <location>
        <begin position="330"/>
        <end position="339"/>
    </location>
</feature>
<evidence type="ECO:0000313" key="3">
    <source>
        <dbReference type="Proteomes" id="UP001054857"/>
    </source>
</evidence>
<accession>A0AAD3HP54</accession>
<sequence length="529" mass="55773">MPSCVGIEEALRDTDVRFTAAWSMAAPALNLFGGFQDHLGPTNDELLGQRPQGAMFGGADFGLHGFSQEHKELFRQYSQQVEQEREAQARMQHAFEAAAASSSSGTPTHAGLMGQSQGLSSAPQASQQASSQAAFTHTSASVPHTPLKPFDSALAGLGTSALSTPNISAGTISLPTPAMNTEGASSALHSGSPMTPRQLVSPGEHMLLMPPASLLTVHTPSPGQMPQGHPHGPPPPPPSTPNSLVGIGSGGSGPSNGSRDGNNATQGQLTIVFANALAQAAVERGVDPGTLVQLLQSPKLVDVLLSKAGDLQQQQQQQQQGNQMQTHAPRAPPPPPPPKSSQLQSRLSAPVPGEWSHHHSSPLLSSSSIPHFRPPPPPPPRPSHAATPPANYGHGSSAGGAGSSSGVGSAGSSGSLDNLPSMQHMLSSGFLQEFVSARNVLVQVMMSAYNFLNSESMHDFYDKLHPISKLYDEMHELPVVQKRKRCLEMSYLRLQLMQDPAFVQILQAVCALRHHLHSLSRKVLLMNQG</sequence>
<proteinExistence type="predicted"/>
<feature type="compositionally biased region" description="Polar residues" evidence="1">
    <location>
        <begin position="173"/>
        <end position="195"/>
    </location>
</feature>
<feature type="region of interest" description="Disordered" evidence="1">
    <location>
        <begin position="310"/>
        <end position="415"/>
    </location>
</feature>
<dbReference type="AlphaFoldDB" id="A0AAD3HP54"/>
<feature type="region of interest" description="Disordered" evidence="1">
    <location>
        <begin position="214"/>
        <end position="264"/>
    </location>
</feature>
<feature type="compositionally biased region" description="Low complexity" evidence="1">
    <location>
        <begin position="89"/>
        <end position="104"/>
    </location>
</feature>
<keyword evidence="3" id="KW-1185">Reference proteome</keyword>
<protein>
    <submittedName>
        <fullName evidence="2">Uncharacterized protein</fullName>
    </submittedName>
</protein>
<gene>
    <name evidence="2" type="ORF">Agub_g10533</name>
</gene>
<evidence type="ECO:0000313" key="2">
    <source>
        <dbReference type="EMBL" id="GFR48619.1"/>
    </source>
</evidence>
<dbReference type="EMBL" id="BMAR01000024">
    <property type="protein sequence ID" value="GFR48619.1"/>
    <property type="molecule type" value="Genomic_DNA"/>
</dbReference>
<evidence type="ECO:0000256" key="1">
    <source>
        <dbReference type="SAM" id="MobiDB-lite"/>
    </source>
</evidence>
<feature type="compositionally biased region" description="Low complexity" evidence="1">
    <location>
        <begin position="115"/>
        <end position="141"/>
    </location>
</feature>
<dbReference type="Proteomes" id="UP001054857">
    <property type="component" value="Unassembled WGS sequence"/>
</dbReference>
<feature type="compositionally biased region" description="Pro residues" evidence="1">
    <location>
        <begin position="372"/>
        <end position="382"/>
    </location>
</feature>
<feature type="non-terminal residue" evidence="2">
    <location>
        <position position="1"/>
    </location>
</feature>
<feature type="region of interest" description="Disordered" evidence="1">
    <location>
        <begin position="173"/>
        <end position="200"/>
    </location>
</feature>
<feature type="compositionally biased region" description="Low complexity" evidence="1">
    <location>
        <begin position="383"/>
        <end position="395"/>
    </location>
</feature>
<comment type="caution">
    <text evidence="2">The sequence shown here is derived from an EMBL/GenBank/DDBJ whole genome shotgun (WGS) entry which is preliminary data.</text>
</comment>
<feature type="compositionally biased region" description="Low complexity" evidence="1">
    <location>
        <begin position="312"/>
        <end position="325"/>
    </location>
</feature>
<feature type="region of interest" description="Disordered" evidence="1">
    <location>
        <begin position="79"/>
        <end position="142"/>
    </location>
</feature>
<organism evidence="2 3">
    <name type="scientific">Astrephomene gubernaculifera</name>
    <dbReference type="NCBI Taxonomy" id="47775"/>
    <lineage>
        <taxon>Eukaryota</taxon>
        <taxon>Viridiplantae</taxon>
        <taxon>Chlorophyta</taxon>
        <taxon>core chlorophytes</taxon>
        <taxon>Chlorophyceae</taxon>
        <taxon>CS clade</taxon>
        <taxon>Chlamydomonadales</taxon>
        <taxon>Astrephomenaceae</taxon>
        <taxon>Astrephomene</taxon>
    </lineage>
</organism>
<feature type="compositionally biased region" description="Low complexity" evidence="1">
    <location>
        <begin position="361"/>
        <end position="371"/>
    </location>
</feature>
<feature type="compositionally biased region" description="Gly residues" evidence="1">
    <location>
        <begin position="396"/>
        <end position="411"/>
    </location>
</feature>
<name>A0AAD3HP54_9CHLO</name>
<feature type="compositionally biased region" description="Pro residues" evidence="1">
    <location>
        <begin position="231"/>
        <end position="240"/>
    </location>
</feature>